<dbReference type="InterPro" id="IPR029058">
    <property type="entry name" value="AB_hydrolase_fold"/>
</dbReference>
<evidence type="ECO:0000259" key="5">
    <source>
        <dbReference type="Pfam" id="PF00135"/>
    </source>
</evidence>
<feature type="domain" description="Carboxylesterase type B" evidence="5">
    <location>
        <begin position="3"/>
        <end position="517"/>
    </location>
</feature>
<evidence type="ECO:0000256" key="4">
    <source>
        <dbReference type="ARBA" id="ARBA00023180"/>
    </source>
</evidence>
<dbReference type="Pfam" id="PF00135">
    <property type="entry name" value="COesterase"/>
    <property type="match status" value="1"/>
</dbReference>
<dbReference type="InterPro" id="IPR002018">
    <property type="entry name" value="CarbesteraseB"/>
</dbReference>
<dbReference type="Proteomes" id="UP001153709">
    <property type="component" value="Chromosome 8"/>
</dbReference>
<dbReference type="AlphaFoldDB" id="A0A9N9TD56"/>
<evidence type="ECO:0000256" key="3">
    <source>
        <dbReference type="ARBA" id="ARBA00022801"/>
    </source>
</evidence>
<name>A0A9N9TD56_DIABA</name>
<evidence type="ECO:0000313" key="6">
    <source>
        <dbReference type="EMBL" id="CAG9839133.1"/>
    </source>
</evidence>
<evidence type="ECO:0000256" key="1">
    <source>
        <dbReference type="ARBA" id="ARBA00005964"/>
    </source>
</evidence>
<dbReference type="Gene3D" id="3.40.50.1820">
    <property type="entry name" value="alpha/beta hydrolase"/>
    <property type="match status" value="1"/>
</dbReference>
<keyword evidence="3" id="KW-0378">Hydrolase</keyword>
<evidence type="ECO:0000256" key="2">
    <source>
        <dbReference type="ARBA" id="ARBA00022487"/>
    </source>
</evidence>
<keyword evidence="2" id="KW-0719">Serine esterase</keyword>
<dbReference type="GO" id="GO:0052689">
    <property type="term" value="F:carboxylic ester hydrolase activity"/>
    <property type="evidence" value="ECO:0007669"/>
    <property type="project" value="UniProtKB-KW"/>
</dbReference>
<comment type="similarity">
    <text evidence="1">Belongs to the type-B carboxylesterase/lipase family.</text>
</comment>
<sequence length="533" mass="59195">MASPVVAVCDGKLKGFQKKNLNGDNFYAFLGIPFGKAPVGELRFKAPEPAVPWQGVRNATVDGDSSYQRNDFTGKIEGSEDCLNLSVYTKTLPSGCNKLKPVMFWIYGGSFLSGSNKGNLYGPEHLMLEDIVLVSVNYRLGFLGFLHLDDTTLDVHGNAGIKDQQLALKWVQQNIRSFNGDPNNVTIFGESAGSESVHLHIVSPSSKGLFHKAILQSGCLLNPWAYSKDYGLEFAKKFKENVTTEKEALEVLKKVPVDKIFEEQEKFYASVSTTDLIAPNIEKPNKSAVITSHPVELITRGQYNKVPIIIGYNNREGLYVEVVRRLVAAAENKSPDEEKPEDFDLKLLLLPGLSEDDPKNKLILKTIRETYLQGPIAQDKFWLPTDYYFVAGIIAATNLHVNTSHCPIYLYRISLDAGLNLLKKFAKVPNPGTSHGDELGYLFKMEVASKFLQQGVTEEKALKQLVKLWANFAACGNPTPSGSCLRTTWLPAGKDLNFLDINIELTAGKNPESERRKSWKVIFQKFPAIANNV</sequence>
<dbReference type="EMBL" id="OU898283">
    <property type="protein sequence ID" value="CAG9839133.1"/>
    <property type="molecule type" value="Genomic_DNA"/>
</dbReference>
<keyword evidence="4" id="KW-0325">Glycoprotein</keyword>
<evidence type="ECO:0000313" key="7">
    <source>
        <dbReference type="Proteomes" id="UP001153709"/>
    </source>
</evidence>
<protein>
    <recommendedName>
        <fullName evidence="5">Carboxylesterase type B domain-containing protein</fullName>
    </recommendedName>
</protein>
<organism evidence="6 7">
    <name type="scientific">Diabrotica balteata</name>
    <name type="common">Banded cucumber beetle</name>
    <dbReference type="NCBI Taxonomy" id="107213"/>
    <lineage>
        <taxon>Eukaryota</taxon>
        <taxon>Metazoa</taxon>
        <taxon>Ecdysozoa</taxon>
        <taxon>Arthropoda</taxon>
        <taxon>Hexapoda</taxon>
        <taxon>Insecta</taxon>
        <taxon>Pterygota</taxon>
        <taxon>Neoptera</taxon>
        <taxon>Endopterygota</taxon>
        <taxon>Coleoptera</taxon>
        <taxon>Polyphaga</taxon>
        <taxon>Cucujiformia</taxon>
        <taxon>Chrysomeloidea</taxon>
        <taxon>Chrysomelidae</taxon>
        <taxon>Galerucinae</taxon>
        <taxon>Diabroticina</taxon>
        <taxon>Diabroticites</taxon>
        <taxon>Diabrotica</taxon>
    </lineage>
</organism>
<accession>A0A9N9TD56</accession>
<dbReference type="SUPFAM" id="SSF53474">
    <property type="entry name" value="alpha/beta-Hydrolases"/>
    <property type="match status" value="1"/>
</dbReference>
<keyword evidence="7" id="KW-1185">Reference proteome</keyword>
<reference evidence="6" key="1">
    <citation type="submission" date="2022-01" db="EMBL/GenBank/DDBJ databases">
        <authorList>
            <person name="King R."/>
        </authorList>
    </citation>
    <scope>NUCLEOTIDE SEQUENCE</scope>
</reference>
<dbReference type="OrthoDB" id="19653at2759"/>
<proteinExistence type="inferred from homology"/>
<gene>
    <name evidence="6" type="ORF">DIABBA_LOCUS11933</name>
</gene>
<dbReference type="PANTHER" id="PTHR43142:SF1">
    <property type="entry name" value="CARBOXYLIC ESTER HYDROLASE"/>
    <property type="match status" value="1"/>
</dbReference>
<dbReference type="PANTHER" id="PTHR43142">
    <property type="entry name" value="CARBOXYLIC ESTER HYDROLASE"/>
    <property type="match status" value="1"/>
</dbReference>